<reference evidence="1" key="1">
    <citation type="submission" date="2022-07" db="EMBL/GenBank/DDBJ databases">
        <title>Phylogenomic reconstructions and comparative analyses of Kickxellomycotina fungi.</title>
        <authorList>
            <person name="Reynolds N.K."/>
            <person name="Stajich J.E."/>
            <person name="Barry K."/>
            <person name="Grigoriev I.V."/>
            <person name="Crous P."/>
            <person name="Smith M.E."/>
        </authorList>
    </citation>
    <scope>NUCLEOTIDE SEQUENCE</scope>
    <source>
        <strain evidence="1">NRRL 1566</strain>
    </source>
</reference>
<evidence type="ECO:0000313" key="2">
    <source>
        <dbReference type="Proteomes" id="UP001139887"/>
    </source>
</evidence>
<feature type="non-terminal residue" evidence="1">
    <location>
        <position position="81"/>
    </location>
</feature>
<keyword evidence="2" id="KW-1185">Reference proteome</keyword>
<proteinExistence type="predicted"/>
<dbReference type="EMBL" id="JANBUW010001019">
    <property type="protein sequence ID" value="KAJ2844651.1"/>
    <property type="molecule type" value="Genomic_DNA"/>
</dbReference>
<dbReference type="OrthoDB" id="5597106at2759"/>
<organism evidence="1 2">
    <name type="scientific">Coemansia brasiliensis</name>
    <dbReference type="NCBI Taxonomy" id="2650707"/>
    <lineage>
        <taxon>Eukaryota</taxon>
        <taxon>Fungi</taxon>
        <taxon>Fungi incertae sedis</taxon>
        <taxon>Zoopagomycota</taxon>
        <taxon>Kickxellomycotina</taxon>
        <taxon>Kickxellomycetes</taxon>
        <taxon>Kickxellales</taxon>
        <taxon>Kickxellaceae</taxon>
        <taxon>Coemansia</taxon>
    </lineage>
</organism>
<dbReference type="AlphaFoldDB" id="A0A9W8I3R8"/>
<evidence type="ECO:0000313" key="1">
    <source>
        <dbReference type="EMBL" id="KAJ2844651.1"/>
    </source>
</evidence>
<dbReference type="Proteomes" id="UP001139887">
    <property type="component" value="Unassembled WGS sequence"/>
</dbReference>
<gene>
    <name evidence="1" type="ORF">IWW36_005099</name>
</gene>
<accession>A0A9W8I3R8</accession>
<name>A0A9W8I3R8_9FUNG</name>
<protein>
    <submittedName>
        <fullName evidence="1">Uncharacterized protein</fullName>
    </submittedName>
</protein>
<sequence>MALCCRSISVPASALEKADRIEVQYRGVEVVGGTLADYEENSFGGLVAKKGAPVLNKLYFDERLVLWQRNSDMSAEALSLP</sequence>
<comment type="caution">
    <text evidence="1">The sequence shown here is derived from an EMBL/GenBank/DDBJ whole genome shotgun (WGS) entry which is preliminary data.</text>
</comment>